<feature type="transmembrane region" description="Helical" evidence="13">
    <location>
        <begin position="225"/>
        <end position="254"/>
    </location>
</feature>
<keyword evidence="8 13" id="KW-0297">G-protein coupled receptor</keyword>
<accession>A0A8D2JPI8</accession>
<keyword evidence="7 13" id="KW-1133">Transmembrane helix</keyword>
<feature type="transmembrane region" description="Helical" evidence="13">
    <location>
        <begin position="282"/>
        <end position="305"/>
    </location>
</feature>
<dbReference type="GO" id="GO:0007606">
    <property type="term" value="P:sensory perception of chemical stimulus"/>
    <property type="evidence" value="ECO:0007669"/>
    <property type="project" value="UniProtKB-ARBA"/>
</dbReference>
<keyword evidence="5 13" id="KW-0589">Pheromone response</keyword>
<dbReference type="GO" id="GO:0016503">
    <property type="term" value="F:pheromone receptor activity"/>
    <property type="evidence" value="ECO:0007669"/>
    <property type="project" value="InterPro"/>
</dbReference>
<evidence type="ECO:0000256" key="6">
    <source>
        <dbReference type="ARBA" id="ARBA00022692"/>
    </source>
</evidence>
<evidence type="ECO:0000259" key="14">
    <source>
        <dbReference type="PROSITE" id="PS50262"/>
    </source>
</evidence>
<dbReference type="InterPro" id="IPR004072">
    <property type="entry name" value="Vmron_rcpt_1"/>
</dbReference>
<dbReference type="Proteomes" id="UP000694564">
    <property type="component" value="Chromosome 17"/>
</dbReference>
<dbReference type="Gene3D" id="1.20.1070.10">
    <property type="entry name" value="Rhodopsin 7-helix transmembrane proteins"/>
    <property type="match status" value="1"/>
</dbReference>
<keyword evidence="12 13" id="KW-0807">Transducer</keyword>
<evidence type="ECO:0000256" key="7">
    <source>
        <dbReference type="ARBA" id="ARBA00022989"/>
    </source>
</evidence>
<dbReference type="PRINTS" id="PR01534">
    <property type="entry name" value="VOMERONASL1R"/>
</dbReference>
<evidence type="ECO:0000256" key="12">
    <source>
        <dbReference type="ARBA" id="ARBA00023224"/>
    </source>
</evidence>
<dbReference type="PANTHER" id="PTHR24062">
    <property type="entry name" value="VOMERONASAL TYPE-1 RECEPTOR"/>
    <property type="match status" value="1"/>
</dbReference>
<feature type="transmembrane region" description="Helical" evidence="13">
    <location>
        <begin position="311"/>
        <end position="332"/>
    </location>
</feature>
<evidence type="ECO:0000256" key="1">
    <source>
        <dbReference type="ARBA" id="ARBA00003878"/>
    </source>
</evidence>
<evidence type="ECO:0000256" key="5">
    <source>
        <dbReference type="ARBA" id="ARBA00022507"/>
    </source>
</evidence>
<keyword evidence="4 13" id="KW-1003">Cell membrane</keyword>
<keyword evidence="16" id="KW-1185">Reference proteome</keyword>
<evidence type="ECO:0000313" key="15">
    <source>
        <dbReference type="Ensembl" id="ENSSVLP00005025369.1"/>
    </source>
</evidence>
<evidence type="ECO:0000256" key="4">
    <source>
        <dbReference type="ARBA" id="ARBA00022475"/>
    </source>
</evidence>
<protein>
    <recommendedName>
        <fullName evidence="13">Vomeronasal type-1 receptor</fullName>
    </recommendedName>
</protein>
<keyword evidence="9 13" id="KW-0472">Membrane</keyword>
<feature type="domain" description="G-protein coupled receptors family 1 profile" evidence="14">
    <location>
        <begin position="68"/>
        <end position="332"/>
    </location>
</feature>
<dbReference type="SUPFAM" id="SSF81321">
    <property type="entry name" value="Family A G protein-coupled receptor-like"/>
    <property type="match status" value="1"/>
</dbReference>
<comment type="subcellular location">
    <subcellularLocation>
        <location evidence="2 13">Cell membrane</location>
        <topology evidence="2 13">Multi-pass membrane protein</topology>
    </subcellularLocation>
</comment>
<keyword evidence="11" id="KW-0325">Glycoprotein</keyword>
<evidence type="ECO:0000313" key="16">
    <source>
        <dbReference type="Proteomes" id="UP000694564"/>
    </source>
</evidence>
<dbReference type="PROSITE" id="PS50262">
    <property type="entry name" value="G_PROTEIN_RECEP_F1_2"/>
    <property type="match status" value="1"/>
</dbReference>
<dbReference type="GeneTree" id="ENSGT00960000186612"/>
<dbReference type="GO" id="GO:0019236">
    <property type="term" value="P:response to pheromone"/>
    <property type="evidence" value="ECO:0007669"/>
    <property type="project" value="UniProtKB-KW"/>
</dbReference>
<keyword evidence="6 13" id="KW-0812">Transmembrane</keyword>
<evidence type="ECO:0000256" key="13">
    <source>
        <dbReference type="RuleBase" id="RU364061"/>
    </source>
</evidence>
<reference evidence="15" key="2">
    <citation type="submission" date="2025-09" db="UniProtKB">
        <authorList>
            <consortium name="Ensembl"/>
        </authorList>
    </citation>
    <scope>IDENTIFICATION</scope>
</reference>
<feature type="transmembrane region" description="Helical" evidence="13">
    <location>
        <begin position="55"/>
        <end position="79"/>
    </location>
</feature>
<evidence type="ECO:0000256" key="8">
    <source>
        <dbReference type="ARBA" id="ARBA00023040"/>
    </source>
</evidence>
<dbReference type="GO" id="GO:0005886">
    <property type="term" value="C:plasma membrane"/>
    <property type="evidence" value="ECO:0007669"/>
    <property type="project" value="UniProtKB-SubCell"/>
</dbReference>
<evidence type="ECO:0000256" key="11">
    <source>
        <dbReference type="ARBA" id="ARBA00023180"/>
    </source>
</evidence>
<dbReference type="Ensembl" id="ENSSVLT00005028205.1">
    <property type="protein sequence ID" value="ENSSVLP00005025369.1"/>
    <property type="gene ID" value="ENSSVLG00005020106.1"/>
</dbReference>
<comment type="similarity">
    <text evidence="3 13">Belongs to the G-protein coupled receptor 1 family.</text>
</comment>
<dbReference type="Pfam" id="PF03402">
    <property type="entry name" value="V1R"/>
    <property type="match status" value="1"/>
</dbReference>
<sequence>MLISLRKYSWWLLVHTSVWLQNNLMSHFAHKNNCCHTLTKIVLNDRMAPRDVARGFMFLSQTTIGILGNYFLLCYYLVLSCNKCHLRSKDLILKRLSIANTLVTLSNGVPQTMTAFRMKHFLNDLGCKLISCIQRLGRSVSIGIICHLSIFQNITVSPRNSCWRDLKEKTPKYIGFSISLCCIFHMMLNSIFCLYMLGKLRSENITEKTNYGYCYTAGPHKIIELLYATLFVCPEVVISVLMIWSSGSMILILYRHKQQVQHIHSTKVFPKSCPESRATQRILFLVCTFVTFHTLSSLLNAYIALSSTIKWWLFRTNTIISMCFPTLIPFLLMIHDSTVSKECFNMIKKIPIVLIT</sequence>
<dbReference type="OrthoDB" id="9606139at2759"/>
<keyword evidence="10 13" id="KW-0675">Receptor</keyword>
<evidence type="ECO:0000256" key="9">
    <source>
        <dbReference type="ARBA" id="ARBA00023136"/>
    </source>
</evidence>
<feature type="transmembrane region" description="Helical" evidence="13">
    <location>
        <begin position="173"/>
        <end position="197"/>
    </location>
</feature>
<dbReference type="FunFam" id="1.20.1070.10:FF:000033">
    <property type="entry name" value="Vomeronasal type-1 receptor"/>
    <property type="match status" value="1"/>
</dbReference>
<reference evidence="15" key="1">
    <citation type="submission" date="2025-08" db="UniProtKB">
        <authorList>
            <consortium name="Ensembl"/>
        </authorList>
    </citation>
    <scope>IDENTIFICATION</scope>
</reference>
<evidence type="ECO:0000256" key="3">
    <source>
        <dbReference type="ARBA" id="ARBA00010663"/>
    </source>
</evidence>
<proteinExistence type="inferred from homology"/>
<dbReference type="InterPro" id="IPR017452">
    <property type="entry name" value="GPCR_Rhodpsn_7TM"/>
</dbReference>
<evidence type="ECO:0000256" key="10">
    <source>
        <dbReference type="ARBA" id="ARBA00023170"/>
    </source>
</evidence>
<name>A0A8D2JPI8_SCIVU</name>
<evidence type="ECO:0000256" key="2">
    <source>
        <dbReference type="ARBA" id="ARBA00004651"/>
    </source>
</evidence>
<organism evidence="15 16">
    <name type="scientific">Sciurus vulgaris</name>
    <name type="common">Eurasian red squirrel</name>
    <dbReference type="NCBI Taxonomy" id="55149"/>
    <lineage>
        <taxon>Eukaryota</taxon>
        <taxon>Metazoa</taxon>
        <taxon>Chordata</taxon>
        <taxon>Craniata</taxon>
        <taxon>Vertebrata</taxon>
        <taxon>Euteleostomi</taxon>
        <taxon>Mammalia</taxon>
        <taxon>Eutheria</taxon>
        <taxon>Euarchontoglires</taxon>
        <taxon>Glires</taxon>
        <taxon>Rodentia</taxon>
        <taxon>Sciuromorpha</taxon>
        <taxon>Sciuridae</taxon>
        <taxon>Sciurinae</taxon>
        <taxon>Sciurini</taxon>
        <taxon>Sciurus</taxon>
    </lineage>
</organism>
<comment type="function">
    <text evidence="1">Putative pheromone receptor.</text>
</comment>
<dbReference type="AlphaFoldDB" id="A0A8D2JPI8"/>